<dbReference type="InterPro" id="IPR038670">
    <property type="entry name" value="HslJ-like_sf"/>
</dbReference>
<evidence type="ECO:0000259" key="1">
    <source>
        <dbReference type="Pfam" id="PF03724"/>
    </source>
</evidence>
<dbReference type="PROSITE" id="PS51257">
    <property type="entry name" value="PROKAR_LIPOPROTEIN"/>
    <property type="match status" value="1"/>
</dbReference>
<dbReference type="AlphaFoldDB" id="A0A6J6B182"/>
<reference evidence="2" key="1">
    <citation type="submission" date="2020-05" db="EMBL/GenBank/DDBJ databases">
        <authorList>
            <person name="Chiriac C."/>
            <person name="Salcher M."/>
            <person name="Ghai R."/>
            <person name="Kavagutti S V."/>
        </authorList>
    </citation>
    <scope>NUCLEOTIDE SEQUENCE</scope>
</reference>
<dbReference type="InterPro" id="IPR005184">
    <property type="entry name" value="DUF306_Meta_HslJ"/>
</dbReference>
<gene>
    <name evidence="2" type="ORF">UFOPK1413_00209</name>
</gene>
<dbReference type="Gene3D" id="2.40.128.270">
    <property type="match status" value="1"/>
</dbReference>
<accession>A0A6J6B182</accession>
<evidence type="ECO:0000313" key="2">
    <source>
        <dbReference type="EMBL" id="CAB4532387.1"/>
    </source>
</evidence>
<organism evidence="2">
    <name type="scientific">freshwater metagenome</name>
    <dbReference type="NCBI Taxonomy" id="449393"/>
    <lineage>
        <taxon>unclassified sequences</taxon>
        <taxon>metagenomes</taxon>
        <taxon>ecological metagenomes</taxon>
    </lineage>
</organism>
<dbReference type="Pfam" id="PF03724">
    <property type="entry name" value="META"/>
    <property type="match status" value="1"/>
</dbReference>
<feature type="domain" description="DUF306" evidence="1">
    <location>
        <begin position="28"/>
        <end position="125"/>
    </location>
</feature>
<proteinExistence type="predicted"/>
<dbReference type="EMBL" id="CAEZSG010000017">
    <property type="protein sequence ID" value="CAB4532387.1"/>
    <property type="molecule type" value="Genomic_DNA"/>
</dbReference>
<protein>
    <submittedName>
        <fullName evidence="2">Unannotated protein</fullName>
    </submittedName>
</protein>
<name>A0A6J6B182_9ZZZZ</name>
<sequence>MRKIVVSVIASAALFLAGCTNPQVQSFDGKWLLTSATDAQGTWVDGVAGATLVTIEDDHISGQICNNWGGDIAITGSTVVVGSLYSTKMACDKPDGIMDLEMRFLDDLSLVTSIELVDGTLHLSGGPVDLEFVSDPTS</sequence>